<name>A0ABV6AV79_9DEIO</name>
<evidence type="ECO:0000256" key="1">
    <source>
        <dbReference type="ARBA" id="ARBA00004196"/>
    </source>
</evidence>
<gene>
    <name evidence="6" type="ORF">ACFFLM_05405</name>
</gene>
<feature type="chain" id="PRO_5045965716" evidence="4">
    <location>
        <begin position="24"/>
        <end position="311"/>
    </location>
</feature>
<dbReference type="CDD" id="cd19970">
    <property type="entry name" value="PBP1_ABC_sugar_binding-like"/>
    <property type="match status" value="1"/>
</dbReference>
<dbReference type="RefSeq" id="WP_380006354.1">
    <property type="nucleotide sequence ID" value="NZ_JBHLYR010000014.1"/>
</dbReference>
<comment type="similarity">
    <text evidence="2">Belongs to the bacterial solute-binding protein 2 family.</text>
</comment>
<evidence type="ECO:0000313" key="7">
    <source>
        <dbReference type="Proteomes" id="UP001589733"/>
    </source>
</evidence>
<accession>A0ABV6AV79</accession>
<dbReference type="PANTHER" id="PTHR46847:SF1">
    <property type="entry name" value="D-ALLOSE-BINDING PERIPLASMIC PROTEIN-RELATED"/>
    <property type="match status" value="1"/>
</dbReference>
<evidence type="ECO:0000256" key="2">
    <source>
        <dbReference type="ARBA" id="ARBA00007639"/>
    </source>
</evidence>
<comment type="caution">
    <text evidence="6">The sequence shown here is derived from an EMBL/GenBank/DDBJ whole genome shotgun (WGS) entry which is preliminary data.</text>
</comment>
<keyword evidence="7" id="KW-1185">Reference proteome</keyword>
<sequence>MKNSSPLVVLASLGLLLNVSGQAAPTAVPTVGLVMKSLGNEFFKTMQEGAVAHAKKLGNVNLLTLGIQNETDLAAQIGLVENLIAKKVSAIVIAPADSRGLVPVLARAVNAGIRVVNIDVRLDPEALKKANVTIPYVGPDNAAASKLSGDVLAKTLGKGAKVIILTGNPGADNAAQRARGFTDAAKTGQLTVVASQTAHWETDEAYTVTTNLLTANPDVKGIMASNDSMALGAVRALQAQGKTGSVRVVGFDNIDAVHPLLKDGSMLATVDQFGAAQASYGIDIALNMLKGKVYTGWVKTKVQLIRPADLK</sequence>
<evidence type="ECO:0000256" key="4">
    <source>
        <dbReference type="SAM" id="SignalP"/>
    </source>
</evidence>
<dbReference type="InterPro" id="IPR028082">
    <property type="entry name" value="Peripla_BP_I"/>
</dbReference>
<comment type="subcellular location">
    <subcellularLocation>
        <location evidence="1">Cell envelope</location>
    </subcellularLocation>
</comment>
<reference evidence="6 7" key="1">
    <citation type="submission" date="2024-09" db="EMBL/GenBank/DDBJ databases">
        <authorList>
            <person name="Sun Q."/>
            <person name="Mori K."/>
        </authorList>
    </citation>
    <scope>NUCLEOTIDE SEQUENCE [LARGE SCALE GENOMIC DNA]</scope>
    <source>
        <strain evidence="6 7">JCM 13503</strain>
    </source>
</reference>
<dbReference type="EMBL" id="JBHLYR010000014">
    <property type="protein sequence ID" value="MFB9991409.1"/>
    <property type="molecule type" value="Genomic_DNA"/>
</dbReference>
<dbReference type="PANTHER" id="PTHR46847">
    <property type="entry name" value="D-ALLOSE-BINDING PERIPLASMIC PROTEIN-RELATED"/>
    <property type="match status" value="1"/>
</dbReference>
<keyword evidence="3 4" id="KW-0732">Signal</keyword>
<dbReference type="SUPFAM" id="SSF53822">
    <property type="entry name" value="Periplasmic binding protein-like I"/>
    <property type="match status" value="1"/>
</dbReference>
<feature type="signal peptide" evidence="4">
    <location>
        <begin position="1"/>
        <end position="23"/>
    </location>
</feature>
<dbReference type="Proteomes" id="UP001589733">
    <property type="component" value="Unassembled WGS sequence"/>
</dbReference>
<feature type="domain" description="Periplasmic binding protein" evidence="5">
    <location>
        <begin position="31"/>
        <end position="292"/>
    </location>
</feature>
<dbReference type="Pfam" id="PF13407">
    <property type="entry name" value="Peripla_BP_4"/>
    <property type="match status" value="1"/>
</dbReference>
<evidence type="ECO:0000259" key="5">
    <source>
        <dbReference type="Pfam" id="PF13407"/>
    </source>
</evidence>
<dbReference type="Gene3D" id="3.40.50.2300">
    <property type="match status" value="2"/>
</dbReference>
<proteinExistence type="inferred from homology"/>
<evidence type="ECO:0000256" key="3">
    <source>
        <dbReference type="ARBA" id="ARBA00022729"/>
    </source>
</evidence>
<evidence type="ECO:0000313" key="6">
    <source>
        <dbReference type="EMBL" id="MFB9991409.1"/>
    </source>
</evidence>
<protein>
    <submittedName>
        <fullName evidence="6">Sugar ABC transporter substrate-binding protein</fullName>
    </submittedName>
</protein>
<organism evidence="6 7">
    <name type="scientific">Deinococcus oregonensis</name>
    <dbReference type="NCBI Taxonomy" id="1805970"/>
    <lineage>
        <taxon>Bacteria</taxon>
        <taxon>Thermotogati</taxon>
        <taxon>Deinococcota</taxon>
        <taxon>Deinococci</taxon>
        <taxon>Deinococcales</taxon>
        <taxon>Deinococcaceae</taxon>
        <taxon>Deinococcus</taxon>
    </lineage>
</organism>
<dbReference type="InterPro" id="IPR025997">
    <property type="entry name" value="SBP_2_dom"/>
</dbReference>